<gene>
    <name evidence="3" type="ORF">EZ449_13730</name>
</gene>
<evidence type="ECO:0000313" key="3">
    <source>
        <dbReference type="EMBL" id="TCD07596.1"/>
    </source>
</evidence>
<feature type="domain" description="Glycosyltransferase subfamily 4-like N-terminal" evidence="2">
    <location>
        <begin position="19"/>
        <end position="143"/>
    </location>
</feature>
<proteinExistence type="predicted"/>
<dbReference type="Pfam" id="PF13439">
    <property type="entry name" value="Glyco_transf_4"/>
    <property type="match status" value="1"/>
</dbReference>
<dbReference type="Pfam" id="PF00534">
    <property type="entry name" value="Glycos_transf_1"/>
    <property type="match status" value="1"/>
</dbReference>
<dbReference type="PANTHER" id="PTHR12526">
    <property type="entry name" value="GLYCOSYLTRANSFERASE"/>
    <property type="match status" value="1"/>
</dbReference>
<dbReference type="GO" id="GO:0016757">
    <property type="term" value="F:glycosyltransferase activity"/>
    <property type="evidence" value="ECO:0007669"/>
    <property type="project" value="InterPro"/>
</dbReference>
<evidence type="ECO:0000313" key="4">
    <source>
        <dbReference type="Proteomes" id="UP000291485"/>
    </source>
</evidence>
<dbReference type="RefSeq" id="WP_131559730.1">
    <property type="nucleotide sequence ID" value="NZ_SJSN01000010.1"/>
</dbReference>
<organism evidence="3 4">
    <name type="scientific">Pedobacter frigidisoli</name>
    <dbReference type="NCBI Taxonomy" id="2530455"/>
    <lineage>
        <taxon>Bacteria</taxon>
        <taxon>Pseudomonadati</taxon>
        <taxon>Bacteroidota</taxon>
        <taxon>Sphingobacteriia</taxon>
        <taxon>Sphingobacteriales</taxon>
        <taxon>Sphingobacteriaceae</taxon>
        <taxon>Pedobacter</taxon>
    </lineage>
</organism>
<dbReference type="OrthoDB" id="9801573at2"/>
<dbReference type="PANTHER" id="PTHR12526:SF595">
    <property type="entry name" value="BLL5217 PROTEIN"/>
    <property type="match status" value="1"/>
</dbReference>
<dbReference type="InterPro" id="IPR028098">
    <property type="entry name" value="Glyco_trans_4-like_N"/>
</dbReference>
<dbReference type="CDD" id="cd03802">
    <property type="entry name" value="GT4_AviGT4-like"/>
    <property type="match status" value="1"/>
</dbReference>
<accession>A0A4V2MMP8</accession>
<sequence>MKIGVISHLKHPISAPFAGGLEVFTHQVTNALTALGHQVTLFASSSSDPTLPLEAILSDDHYDQVSRTRKGQRNLPSEYIAEHHAYFGLMCKIDALGLDVIFNNSLHYIPITMANTIRTPMVTVLHTPPFYELELAIAAERRRPVMNYVTVSYQSAFNWQKLIAECPVILNGIMLQDWDFYSSPAKEQYAIWFGRIHPDKGLHLAIKAARSAGIALHVAGAISDKRYYDREIVPILDTDITLLGLLNQKQLNQEIGEASVCLITPCWQEPFGLVVAEAMACGTPIAGFNMGALPELVTAETGVLVEFGNVPALGNAICQAMGLERKRIHLHAVNRFDFHHMIAAYEQLLEDIIEEKRNLNYAI</sequence>
<comment type="caution">
    <text evidence="3">The sequence shown here is derived from an EMBL/GenBank/DDBJ whole genome shotgun (WGS) entry which is preliminary data.</text>
</comment>
<keyword evidence="4" id="KW-1185">Reference proteome</keyword>
<evidence type="ECO:0000259" key="2">
    <source>
        <dbReference type="Pfam" id="PF13439"/>
    </source>
</evidence>
<dbReference type="AlphaFoldDB" id="A0A4V2MMP8"/>
<dbReference type="Proteomes" id="UP000291485">
    <property type="component" value="Unassembled WGS sequence"/>
</dbReference>
<evidence type="ECO:0000259" key="1">
    <source>
        <dbReference type="Pfam" id="PF00534"/>
    </source>
</evidence>
<reference evidence="3 4" key="1">
    <citation type="submission" date="2019-02" db="EMBL/GenBank/DDBJ databases">
        <title>Pedobacter sp. RP-3-11 sp. nov., isolated from Arctic soil.</title>
        <authorList>
            <person name="Dahal R.H."/>
        </authorList>
    </citation>
    <scope>NUCLEOTIDE SEQUENCE [LARGE SCALE GENOMIC DNA]</scope>
    <source>
        <strain evidence="3 4">RP-3-11</strain>
    </source>
</reference>
<dbReference type="EMBL" id="SJSN01000010">
    <property type="protein sequence ID" value="TCD07596.1"/>
    <property type="molecule type" value="Genomic_DNA"/>
</dbReference>
<dbReference type="Gene3D" id="3.40.50.2000">
    <property type="entry name" value="Glycogen Phosphorylase B"/>
    <property type="match status" value="2"/>
</dbReference>
<keyword evidence="3" id="KW-0808">Transferase</keyword>
<dbReference type="SUPFAM" id="SSF53756">
    <property type="entry name" value="UDP-Glycosyltransferase/glycogen phosphorylase"/>
    <property type="match status" value="1"/>
</dbReference>
<dbReference type="InterPro" id="IPR001296">
    <property type="entry name" value="Glyco_trans_1"/>
</dbReference>
<feature type="domain" description="Glycosyl transferase family 1" evidence="1">
    <location>
        <begin position="183"/>
        <end position="327"/>
    </location>
</feature>
<name>A0A4V2MMP8_9SPHI</name>
<protein>
    <submittedName>
        <fullName evidence="3">Glycosyltransferase family 4 protein</fullName>
    </submittedName>
</protein>